<sequence length="185" mass="19725">MALVALSAAVYGGLLAATAPITIVPGFTWLRPGNALAPLFGMFFGIPGCLGAAIGNLLADILSGYFGVGSFGGFIGNFLIAYIPFKFVRDHSFGSASSIGEFYIWGVIVQAFVSAIYICWWLDVMQSVVGLPVFVIWAVIATSILINNITVNAVLSPILGVILFPLVKSRGLYWKDRVMPQKSTA</sequence>
<dbReference type="eggNOG" id="arCOG07678">
    <property type="taxonomic scope" value="Archaea"/>
</dbReference>
<reference evidence="3" key="1">
    <citation type="journal article" date="2008" name="J. Bacteriol.">
        <title>Genome sequence of Thermofilum pendens reveals an exceptional loss of biosynthetic pathways without genome reduction.</title>
        <authorList>
            <person name="Anderson I."/>
            <person name="Rodriguez J."/>
            <person name="Susanti D."/>
            <person name="Porat I."/>
            <person name="Reich C."/>
            <person name="Ulrich L.E."/>
            <person name="Elkins J.G."/>
            <person name="Mavromatis K."/>
            <person name="Lykidis A."/>
            <person name="Kim E."/>
            <person name="Thompson L.S."/>
            <person name="Nolan M."/>
            <person name="Land M."/>
            <person name="Copeland A."/>
            <person name="Lapidus A."/>
            <person name="Lucas S."/>
            <person name="Detter C."/>
            <person name="Zhulin I.B."/>
            <person name="Olsen G.J."/>
            <person name="Whitman W."/>
            <person name="Mukhopadhyay B."/>
            <person name="Bristow J."/>
            <person name="Kyrpides N."/>
        </authorList>
    </citation>
    <scope>NUCLEOTIDE SEQUENCE [LARGE SCALE GENOMIC DNA]</scope>
    <source>
        <strain evidence="3">DSM 2475 / Hrk 5</strain>
    </source>
</reference>
<feature type="transmembrane region" description="Helical" evidence="1">
    <location>
        <begin position="153"/>
        <end position="173"/>
    </location>
</feature>
<feature type="transmembrane region" description="Helical" evidence="1">
    <location>
        <begin position="129"/>
        <end position="147"/>
    </location>
</feature>
<dbReference type="EMBL" id="CP000505">
    <property type="protein sequence ID" value="ABL77418.1"/>
    <property type="molecule type" value="Genomic_DNA"/>
</dbReference>
<proteinExistence type="predicted"/>
<protein>
    <recommendedName>
        <fullName evidence="4">QueT transporter family protein</fullName>
    </recommendedName>
</protein>
<dbReference type="HOGENOM" id="CLU_1458261_0_0_2"/>
<dbReference type="STRING" id="368408.Tpen_0008"/>
<keyword evidence="3" id="KW-1185">Reference proteome</keyword>
<dbReference type="InterPro" id="IPR010387">
    <property type="entry name" value="QueT"/>
</dbReference>
<organism evidence="2 3">
    <name type="scientific">Thermofilum pendens (strain DSM 2475 / Hrk 5)</name>
    <dbReference type="NCBI Taxonomy" id="368408"/>
    <lineage>
        <taxon>Archaea</taxon>
        <taxon>Thermoproteota</taxon>
        <taxon>Thermoprotei</taxon>
        <taxon>Thermofilales</taxon>
        <taxon>Thermofilaceae</taxon>
        <taxon>Thermofilum</taxon>
    </lineage>
</organism>
<dbReference type="AlphaFoldDB" id="A1RW38"/>
<keyword evidence="1" id="KW-0812">Transmembrane</keyword>
<evidence type="ECO:0000256" key="1">
    <source>
        <dbReference type="SAM" id="Phobius"/>
    </source>
</evidence>
<dbReference type="Proteomes" id="UP000000641">
    <property type="component" value="Chromosome"/>
</dbReference>
<keyword evidence="1" id="KW-0472">Membrane</keyword>
<feature type="transmembrane region" description="Helical" evidence="1">
    <location>
        <begin position="40"/>
        <end position="58"/>
    </location>
</feature>
<feature type="transmembrane region" description="Helical" evidence="1">
    <location>
        <begin position="65"/>
        <end position="83"/>
    </location>
</feature>
<accession>A1RW38</accession>
<feature type="transmembrane region" description="Helical" evidence="1">
    <location>
        <begin position="103"/>
        <end position="122"/>
    </location>
</feature>
<evidence type="ECO:0008006" key="4">
    <source>
        <dbReference type="Google" id="ProtNLM"/>
    </source>
</evidence>
<name>A1RW38_THEPD</name>
<evidence type="ECO:0000313" key="2">
    <source>
        <dbReference type="EMBL" id="ABL77418.1"/>
    </source>
</evidence>
<evidence type="ECO:0000313" key="3">
    <source>
        <dbReference type="Proteomes" id="UP000000641"/>
    </source>
</evidence>
<keyword evidence="1" id="KW-1133">Transmembrane helix</keyword>
<dbReference type="EnsemblBacteria" id="ABL77418">
    <property type="protein sequence ID" value="ABL77418"/>
    <property type="gene ID" value="Tpen_0008"/>
</dbReference>
<gene>
    <name evidence="2" type="ordered locus">Tpen_0008</name>
</gene>
<dbReference type="Pfam" id="PF06177">
    <property type="entry name" value="QueT"/>
    <property type="match status" value="1"/>
</dbReference>
<dbReference type="KEGG" id="tpe:Tpen_0008"/>